<proteinExistence type="predicted"/>
<dbReference type="InterPro" id="IPR014867">
    <property type="entry name" value="Spore_coat_CotH_CotH2/3/7"/>
</dbReference>
<organism evidence="2">
    <name type="scientific">marine sediment metagenome</name>
    <dbReference type="NCBI Taxonomy" id="412755"/>
    <lineage>
        <taxon>unclassified sequences</taxon>
        <taxon>metagenomes</taxon>
        <taxon>ecological metagenomes</taxon>
    </lineage>
</organism>
<feature type="region of interest" description="Disordered" evidence="1">
    <location>
        <begin position="147"/>
        <end position="178"/>
    </location>
</feature>
<reference evidence="2" key="1">
    <citation type="journal article" date="2014" name="Front. Microbiol.">
        <title>High frequency of phylogenetically diverse reductive dehalogenase-homologous genes in deep subseafloor sedimentary metagenomes.</title>
        <authorList>
            <person name="Kawai M."/>
            <person name="Futagami T."/>
            <person name="Toyoda A."/>
            <person name="Takaki Y."/>
            <person name="Nishi S."/>
            <person name="Hori S."/>
            <person name="Arai W."/>
            <person name="Tsubouchi T."/>
            <person name="Morono Y."/>
            <person name="Uchiyama I."/>
            <person name="Ito T."/>
            <person name="Fujiyama A."/>
            <person name="Inagaki F."/>
            <person name="Takami H."/>
        </authorList>
    </citation>
    <scope>NUCLEOTIDE SEQUENCE</scope>
    <source>
        <strain evidence="2">Expedition CK06-06</strain>
    </source>
</reference>
<comment type="caution">
    <text evidence="2">The sequence shown here is derived from an EMBL/GenBank/DDBJ whole genome shotgun (WGS) entry which is preliminary data.</text>
</comment>
<dbReference type="Pfam" id="PF08757">
    <property type="entry name" value="CotH"/>
    <property type="match status" value="2"/>
</dbReference>
<accession>X1LKS5</accession>
<gene>
    <name evidence="2" type="ORF">S06H3_10270</name>
</gene>
<evidence type="ECO:0000256" key="1">
    <source>
        <dbReference type="SAM" id="MobiDB-lite"/>
    </source>
</evidence>
<dbReference type="PANTHER" id="PTHR40050:SF1">
    <property type="entry name" value="INNER SPORE COAT PROTEIN H"/>
    <property type="match status" value="1"/>
</dbReference>
<dbReference type="EMBL" id="BARV01004725">
    <property type="protein sequence ID" value="GAI06446.1"/>
    <property type="molecule type" value="Genomic_DNA"/>
</dbReference>
<feature type="non-terminal residue" evidence="2">
    <location>
        <position position="270"/>
    </location>
</feature>
<protein>
    <submittedName>
        <fullName evidence="2">Uncharacterized protein</fullName>
    </submittedName>
</protein>
<evidence type="ECO:0000313" key="2">
    <source>
        <dbReference type="EMBL" id="GAI06446.1"/>
    </source>
</evidence>
<feature type="compositionally biased region" description="Pro residues" evidence="1">
    <location>
        <begin position="150"/>
        <end position="175"/>
    </location>
</feature>
<dbReference type="AlphaFoldDB" id="X1LKS5"/>
<dbReference type="PANTHER" id="PTHR40050">
    <property type="entry name" value="INNER SPORE COAT PROTEIN H"/>
    <property type="match status" value="1"/>
</dbReference>
<name>X1LKS5_9ZZZZ</name>
<sequence>MAAHHWDNVQLNFNNGFSDPTLIRECLAYELFEQIGIPTPRASFVDLWINDTHLGVYTQVEQIDKTFLRRHFPNNANGNLYKPEMPAAFLNWTKKDLEEQRASMPATPDDGSANNQEINLGGGKWSEILRALEQEKSVVGEAGIPEARNMPPPGMPPPGMPPPGMPPPPGAPPGPLGGGRDYLEGIGLKTNENNPDHTALFHFLDVLNNAPDETFPEEIEQVLDVDEALRFLAVSTLIVHLDNYIGLGHNYYLYEIDGKFIIIPWDLNMG</sequence>